<gene>
    <name evidence="3" type="ORF">SAMN05443144_10840</name>
</gene>
<keyword evidence="1" id="KW-1133">Transmembrane helix</keyword>
<dbReference type="GO" id="GO:0006355">
    <property type="term" value="P:regulation of DNA-templated transcription"/>
    <property type="evidence" value="ECO:0007669"/>
    <property type="project" value="InterPro"/>
</dbReference>
<name>A0A1M5B949_9BACT</name>
<evidence type="ECO:0000256" key="1">
    <source>
        <dbReference type="SAM" id="Phobius"/>
    </source>
</evidence>
<protein>
    <submittedName>
        <fullName evidence="3">Transcriptional regulator, LuxR family</fullName>
    </submittedName>
</protein>
<dbReference type="PRINTS" id="PR00038">
    <property type="entry name" value="HTHLUXR"/>
</dbReference>
<dbReference type="InterPro" id="IPR016032">
    <property type="entry name" value="Sig_transdc_resp-reg_C-effctor"/>
</dbReference>
<organism evidence="3 4">
    <name type="scientific">Fodinibius roseus</name>
    <dbReference type="NCBI Taxonomy" id="1194090"/>
    <lineage>
        <taxon>Bacteria</taxon>
        <taxon>Pseudomonadati</taxon>
        <taxon>Balneolota</taxon>
        <taxon>Balneolia</taxon>
        <taxon>Balneolales</taxon>
        <taxon>Balneolaceae</taxon>
        <taxon>Fodinibius</taxon>
    </lineage>
</organism>
<dbReference type="Gene3D" id="1.10.10.10">
    <property type="entry name" value="Winged helix-like DNA-binding domain superfamily/Winged helix DNA-binding domain"/>
    <property type="match status" value="1"/>
</dbReference>
<dbReference type="Proteomes" id="UP000184041">
    <property type="component" value="Unassembled WGS sequence"/>
</dbReference>
<evidence type="ECO:0000313" key="4">
    <source>
        <dbReference type="Proteomes" id="UP000184041"/>
    </source>
</evidence>
<keyword evidence="1" id="KW-0812">Transmembrane</keyword>
<keyword evidence="4" id="KW-1185">Reference proteome</keyword>
<evidence type="ECO:0000259" key="2">
    <source>
        <dbReference type="SMART" id="SM00421"/>
    </source>
</evidence>
<dbReference type="GO" id="GO:0003677">
    <property type="term" value="F:DNA binding"/>
    <property type="evidence" value="ECO:0007669"/>
    <property type="project" value="InterPro"/>
</dbReference>
<feature type="domain" description="HTH luxR-type" evidence="2">
    <location>
        <begin position="103"/>
        <end position="160"/>
    </location>
</feature>
<dbReference type="EMBL" id="FQUS01000008">
    <property type="protein sequence ID" value="SHF39081.1"/>
    <property type="molecule type" value="Genomic_DNA"/>
</dbReference>
<feature type="transmembrane region" description="Helical" evidence="1">
    <location>
        <begin position="7"/>
        <end position="26"/>
    </location>
</feature>
<feature type="transmembrane region" description="Helical" evidence="1">
    <location>
        <begin position="32"/>
        <end position="55"/>
    </location>
</feature>
<dbReference type="STRING" id="1194090.SAMN05443144_10840"/>
<evidence type="ECO:0000313" key="3">
    <source>
        <dbReference type="EMBL" id="SHF39081.1"/>
    </source>
</evidence>
<reference evidence="3 4" key="1">
    <citation type="submission" date="2016-11" db="EMBL/GenBank/DDBJ databases">
        <authorList>
            <person name="Jaros S."/>
            <person name="Januszkiewicz K."/>
            <person name="Wedrychowicz H."/>
        </authorList>
    </citation>
    <scope>NUCLEOTIDE SEQUENCE [LARGE SCALE GENOMIC DNA]</scope>
    <source>
        <strain evidence="3 4">DSM 21986</strain>
    </source>
</reference>
<sequence length="173" mass="19524">MNSNERWIIAVILFVIAVLASIDIYNDYFEGVALWHISIEAAVGFMALGGVSYLVRGRFKLQHSLAREQQFSKDLQAEAQKWKQVSEKYVKGLSIEIENQLDRWGLTEAEKEVSFLLLKGLSNKEIAEVRDTSVPTVRAQTNAIYPKSGLSGRSELSAFFLEDLLLPQKQETS</sequence>
<dbReference type="SMART" id="SM00421">
    <property type="entry name" value="HTH_LUXR"/>
    <property type="match status" value="1"/>
</dbReference>
<dbReference type="InterPro" id="IPR000792">
    <property type="entry name" value="Tscrpt_reg_LuxR_C"/>
</dbReference>
<dbReference type="OrthoDB" id="1523999at2"/>
<dbReference type="SUPFAM" id="SSF46894">
    <property type="entry name" value="C-terminal effector domain of the bipartite response regulators"/>
    <property type="match status" value="1"/>
</dbReference>
<dbReference type="InterPro" id="IPR036388">
    <property type="entry name" value="WH-like_DNA-bd_sf"/>
</dbReference>
<keyword evidence="1" id="KW-0472">Membrane</keyword>
<dbReference type="RefSeq" id="WP_073062540.1">
    <property type="nucleotide sequence ID" value="NZ_FQUS01000008.1"/>
</dbReference>
<accession>A0A1M5B949</accession>
<proteinExistence type="predicted"/>
<dbReference type="AlphaFoldDB" id="A0A1M5B949"/>